<keyword evidence="1" id="KW-0472">Membrane</keyword>
<evidence type="ECO:0000313" key="2">
    <source>
        <dbReference type="EMBL" id="KTB47171.1"/>
    </source>
</evidence>
<comment type="caution">
    <text evidence="2">The sequence shown here is derived from an EMBL/GenBank/DDBJ whole genome shotgun (WGS) entry which is preliminary data.</text>
</comment>
<organism evidence="2 3">
    <name type="scientific">Moniliophthora roreri</name>
    <name type="common">Frosty pod rot fungus</name>
    <name type="synonym">Monilia roreri</name>
    <dbReference type="NCBI Taxonomy" id="221103"/>
    <lineage>
        <taxon>Eukaryota</taxon>
        <taxon>Fungi</taxon>
        <taxon>Dikarya</taxon>
        <taxon>Basidiomycota</taxon>
        <taxon>Agaricomycotina</taxon>
        <taxon>Agaricomycetes</taxon>
        <taxon>Agaricomycetidae</taxon>
        <taxon>Agaricales</taxon>
        <taxon>Marasmiineae</taxon>
        <taxon>Marasmiaceae</taxon>
        <taxon>Moniliophthora</taxon>
    </lineage>
</organism>
<reference evidence="2 3" key="1">
    <citation type="submission" date="2015-12" db="EMBL/GenBank/DDBJ databases">
        <title>Draft genome sequence of Moniliophthora roreri, the causal agent of frosty pod rot of cacao.</title>
        <authorList>
            <person name="Aime M.C."/>
            <person name="Diaz-Valderrama J.R."/>
            <person name="Kijpornyongpan T."/>
            <person name="Phillips-Mora W."/>
        </authorList>
    </citation>
    <scope>NUCLEOTIDE SEQUENCE [LARGE SCALE GENOMIC DNA]</scope>
    <source>
        <strain evidence="2 3">MCA 2952</strain>
    </source>
</reference>
<keyword evidence="1" id="KW-0812">Transmembrane</keyword>
<dbReference type="EMBL" id="LATX01000102">
    <property type="protein sequence ID" value="KTB47171.1"/>
    <property type="molecule type" value="Genomic_DNA"/>
</dbReference>
<keyword evidence="1" id="KW-1133">Transmembrane helix</keyword>
<gene>
    <name evidence="2" type="ORF">WG66_246</name>
</gene>
<protein>
    <submittedName>
        <fullName evidence="2">Uncharacterized protein</fullName>
    </submittedName>
</protein>
<sequence length="109" mass="12056">MSIQGHMCVTVFFKVFQSSKLNVIETASAWEAAFVYNAILFLLACYKAYQTRNELKLPLMKVAVQDGCLYFGATSLVNLANILTFYFASPFMTGGITATATSLSPWYLA</sequence>
<dbReference type="AlphaFoldDB" id="A0A0W0GF40"/>
<proteinExistence type="predicted"/>
<evidence type="ECO:0000256" key="1">
    <source>
        <dbReference type="SAM" id="Phobius"/>
    </source>
</evidence>
<feature type="transmembrane region" description="Helical" evidence="1">
    <location>
        <begin position="27"/>
        <end position="46"/>
    </location>
</feature>
<evidence type="ECO:0000313" key="3">
    <source>
        <dbReference type="Proteomes" id="UP000054988"/>
    </source>
</evidence>
<dbReference type="Proteomes" id="UP000054988">
    <property type="component" value="Unassembled WGS sequence"/>
</dbReference>
<feature type="transmembrane region" description="Helical" evidence="1">
    <location>
        <begin position="67"/>
        <end position="88"/>
    </location>
</feature>
<name>A0A0W0GF40_MONRR</name>
<accession>A0A0W0GF40</accession>